<evidence type="ECO:0000256" key="1">
    <source>
        <dbReference type="SAM" id="Coils"/>
    </source>
</evidence>
<dbReference type="OrthoDB" id="47007at2759"/>
<proteinExistence type="predicted"/>
<keyword evidence="1" id="KW-0175">Coiled coil</keyword>
<comment type="caution">
    <text evidence="3">The sequence shown here is derived from an EMBL/GenBank/DDBJ whole genome shotgun (WGS) entry which is preliminary data.</text>
</comment>
<protein>
    <submittedName>
        <fullName evidence="3">Uncharacterized protein</fullName>
    </submittedName>
</protein>
<organism evidence="3 4">
    <name type="scientific">Fusarium torreyae</name>
    <dbReference type="NCBI Taxonomy" id="1237075"/>
    <lineage>
        <taxon>Eukaryota</taxon>
        <taxon>Fungi</taxon>
        <taxon>Dikarya</taxon>
        <taxon>Ascomycota</taxon>
        <taxon>Pezizomycotina</taxon>
        <taxon>Sordariomycetes</taxon>
        <taxon>Hypocreomycetidae</taxon>
        <taxon>Hypocreales</taxon>
        <taxon>Nectriaceae</taxon>
        <taxon>Fusarium</taxon>
    </lineage>
</organism>
<gene>
    <name evidence="3" type="ORF">NW762_011924</name>
</gene>
<feature type="compositionally biased region" description="Basic and acidic residues" evidence="2">
    <location>
        <begin position="219"/>
        <end position="229"/>
    </location>
</feature>
<sequence>MSTSSPNVHRITPAVIAWQWNNAPRSLAEPDPPIKTITLTTRFDTTYAFFELSIPIRLKGIKTSSSIILRIPPSSIASFDFVQSITTPEAVHNKLNSTTLCLNFQLNEHLSVLLPADVHEPLSPTRTQAGRVLDAVRELANVTSLFVYIEASGLSNAQLQLISNAIDLGFLPARAIQDDLASMYGGTGAKIITLPAFSSDLPPPSYDATEPPPPSAPIIDRKRPRKDDREERDEDIALIWAQLLIMQKNHAEEKTALKMENEELKQEIHELRERLTTFEKYHESLKEDLEALDATTTYKTVELGEEMDVQITELKDDLQELRGRIDYVKEEHDEDELVDRAKDKVLDHIRTRLYDD</sequence>
<feature type="region of interest" description="Disordered" evidence="2">
    <location>
        <begin position="202"/>
        <end position="230"/>
    </location>
</feature>
<name>A0A9W8RNA2_9HYPO</name>
<dbReference type="AlphaFoldDB" id="A0A9W8RNA2"/>
<dbReference type="Proteomes" id="UP001152049">
    <property type="component" value="Unassembled WGS sequence"/>
</dbReference>
<evidence type="ECO:0000313" key="3">
    <source>
        <dbReference type="EMBL" id="KAJ4250114.1"/>
    </source>
</evidence>
<reference evidence="3" key="1">
    <citation type="submission" date="2022-09" db="EMBL/GenBank/DDBJ databases">
        <title>Fusarium specimens isolated from Avocado Roots.</title>
        <authorList>
            <person name="Stajich J."/>
            <person name="Roper C."/>
            <person name="Heimlech-Rivalta G."/>
        </authorList>
    </citation>
    <scope>NUCLEOTIDE SEQUENCE</scope>
    <source>
        <strain evidence="3">CF00136</strain>
    </source>
</reference>
<keyword evidence="4" id="KW-1185">Reference proteome</keyword>
<feature type="coiled-coil region" evidence="1">
    <location>
        <begin position="247"/>
        <end position="331"/>
    </location>
</feature>
<evidence type="ECO:0000313" key="4">
    <source>
        <dbReference type="Proteomes" id="UP001152049"/>
    </source>
</evidence>
<evidence type="ECO:0000256" key="2">
    <source>
        <dbReference type="SAM" id="MobiDB-lite"/>
    </source>
</evidence>
<dbReference type="EMBL" id="JAOQAZ010000031">
    <property type="protein sequence ID" value="KAJ4250114.1"/>
    <property type="molecule type" value="Genomic_DNA"/>
</dbReference>
<feature type="compositionally biased region" description="Pro residues" evidence="2">
    <location>
        <begin position="202"/>
        <end position="216"/>
    </location>
</feature>
<accession>A0A9W8RNA2</accession>